<evidence type="ECO:0000313" key="3">
    <source>
        <dbReference type="EMBL" id="NYT47160.1"/>
    </source>
</evidence>
<sequence length="203" mass="21982">MSKAGLILIALFFLSACEPAPIAVFEKLPQDAIILAFGDSLTYGTGAPRGGDYPSSLTALSQHKVINAGVPGEVSSNGLKRLPAMLDKYQPGLLILIHGGNDLLGRMPEQQLADNLRQMIYIARQRNIKVLMLGVPKPRLFLLDSAEIYQQIAEEQQVPIDLETLPNILGDNALKADAIHPNSEGYRLMAESIHCLLVDTGAL</sequence>
<accession>A0A7Z0MNX3</accession>
<dbReference type="Pfam" id="PF13472">
    <property type="entry name" value="Lipase_GDSL_2"/>
    <property type="match status" value="1"/>
</dbReference>
<gene>
    <name evidence="3" type="ORF">H0A75_05790</name>
</gene>
<dbReference type="InterPro" id="IPR013830">
    <property type="entry name" value="SGNH_hydro"/>
</dbReference>
<comment type="caution">
    <text evidence="3">The sequence shown here is derived from an EMBL/GenBank/DDBJ whole genome shotgun (WGS) entry which is preliminary data.</text>
</comment>
<feature type="chain" id="PRO_5030637543" evidence="1">
    <location>
        <begin position="23"/>
        <end position="203"/>
    </location>
</feature>
<protein>
    <submittedName>
        <fullName evidence="3">Arylesterase</fullName>
    </submittedName>
</protein>
<dbReference type="GO" id="GO:0004622">
    <property type="term" value="F:phosphatidylcholine lysophospholipase activity"/>
    <property type="evidence" value="ECO:0007669"/>
    <property type="project" value="TreeGrafter"/>
</dbReference>
<evidence type="ECO:0000259" key="2">
    <source>
        <dbReference type="Pfam" id="PF13472"/>
    </source>
</evidence>
<evidence type="ECO:0000313" key="4">
    <source>
        <dbReference type="Proteomes" id="UP000537890"/>
    </source>
</evidence>
<dbReference type="PANTHER" id="PTHR30383:SF24">
    <property type="entry name" value="THIOESTERASE 1_PROTEASE 1_LYSOPHOSPHOLIPASE L1"/>
    <property type="match status" value="1"/>
</dbReference>
<dbReference type="PROSITE" id="PS51257">
    <property type="entry name" value="PROKAR_LIPOPROTEIN"/>
    <property type="match status" value="1"/>
</dbReference>
<dbReference type="Gene3D" id="3.40.50.1110">
    <property type="entry name" value="SGNH hydrolase"/>
    <property type="match status" value="1"/>
</dbReference>
<reference evidence="3 4" key="1">
    <citation type="submission" date="2020-05" db="EMBL/GenBank/DDBJ databases">
        <title>Horizontal transmission and recombination maintain forever young bacterial symbiont genomes.</title>
        <authorList>
            <person name="Russell S.L."/>
            <person name="Pepper-Tunick E."/>
            <person name="Svedberg J."/>
            <person name="Byrne A."/>
            <person name="Ruelas Castillo J."/>
            <person name="Vollmers C."/>
            <person name="Beinart R.A."/>
            <person name="Corbett-Detig R."/>
        </authorList>
    </citation>
    <scope>NUCLEOTIDE SEQUENCE [LARGE SCALE GENOMIC DNA]</scope>
    <source>
        <strain evidence="3">4727-3</strain>
    </source>
</reference>
<name>A0A7Z0MNX3_9GAMM</name>
<dbReference type="AlphaFoldDB" id="A0A7Z0MNX3"/>
<feature type="signal peptide" evidence="1">
    <location>
        <begin position="1"/>
        <end position="22"/>
    </location>
</feature>
<proteinExistence type="predicted"/>
<dbReference type="SUPFAM" id="SSF52266">
    <property type="entry name" value="SGNH hydrolase"/>
    <property type="match status" value="1"/>
</dbReference>
<feature type="domain" description="SGNH hydrolase-type esterase" evidence="2">
    <location>
        <begin position="36"/>
        <end position="188"/>
    </location>
</feature>
<dbReference type="PANTHER" id="PTHR30383">
    <property type="entry name" value="THIOESTERASE 1/PROTEASE 1/LYSOPHOSPHOLIPASE L1"/>
    <property type="match status" value="1"/>
</dbReference>
<keyword evidence="1" id="KW-0732">Signal</keyword>
<evidence type="ECO:0000256" key="1">
    <source>
        <dbReference type="SAM" id="SignalP"/>
    </source>
</evidence>
<organism evidence="3 4">
    <name type="scientific">Candidatus Methanofishera endochildressiae</name>
    <dbReference type="NCBI Taxonomy" id="2738884"/>
    <lineage>
        <taxon>Bacteria</taxon>
        <taxon>Pseudomonadati</taxon>
        <taxon>Pseudomonadota</taxon>
        <taxon>Gammaproteobacteria</taxon>
        <taxon>Candidatus Methanofishera</taxon>
    </lineage>
</organism>
<dbReference type="EMBL" id="JACCHS010000094">
    <property type="protein sequence ID" value="NYT47160.1"/>
    <property type="molecule type" value="Genomic_DNA"/>
</dbReference>
<dbReference type="Proteomes" id="UP000537890">
    <property type="component" value="Unassembled WGS sequence"/>
</dbReference>
<dbReference type="InterPro" id="IPR051532">
    <property type="entry name" value="Ester_Hydrolysis_Enzymes"/>
</dbReference>
<dbReference type="InterPro" id="IPR036514">
    <property type="entry name" value="SGNH_hydro_sf"/>
</dbReference>